<protein>
    <submittedName>
        <fullName evidence="2">Uncharacterized protein</fullName>
    </submittedName>
</protein>
<keyword evidence="3" id="KW-1185">Reference proteome</keyword>
<dbReference type="AlphaFoldDB" id="G4YUK3"/>
<gene>
    <name evidence="2" type="ORF">PHYSODRAFT_325958</name>
</gene>
<feature type="compositionally biased region" description="Basic and acidic residues" evidence="1">
    <location>
        <begin position="182"/>
        <end position="197"/>
    </location>
</feature>
<reference evidence="2 3" key="1">
    <citation type="journal article" date="2006" name="Science">
        <title>Phytophthora genome sequences uncover evolutionary origins and mechanisms of pathogenesis.</title>
        <authorList>
            <person name="Tyler B.M."/>
            <person name="Tripathy S."/>
            <person name="Zhang X."/>
            <person name="Dehal P."/>
            <person name="Jiang R.H."/>
            <person name="Aerts A."/>
            <person name="Arredondo F.D."/>
            <person name="Baxter L."/>
            <person name="Bensasson D."/>
            <person name="Beynon J.L."/>
            <person name="Chapman J."/>
            <person name="Damasceno C.M."/>
            <person name="Dorrance A.E."/>
            <person name="Dou D."/>
            <person name="Dickerman A.W."/>
            <person name="Dubchak I.L."/>
            <person name="Garbelotto M."/>
            <person name="Gijzen M."/>
            <person name="Gordon S.G."/>
            <person name="Govers F."/>
            <person name="Grunwald N.J."/>
            <person name="Huang W."/>
            <person name="Ivors K.L."/>
            <person name="Jones R.W."/>
            <person name="Kamoun S."/>
            <person name="Krampis K."/>
            <person name="Lamour K.H."/>
            <person name="Lee M.K."/>
            <person name="McDonald W.H."/>
            <person name="Medina M."/>
            <person name="Meijer H.J."/>
            <person name="Nordberg E.K."/>
            <person name="Maclean D.J."/>
            <person name="Ospina-Giraldo M.D."/>
            <person name="Morris P.F."/>
            <person name="Phuntumart V."/>
            <person name="Putnam N.H."/>
            <person name="Rash S."/>
            <person name="Rose J.K."/>
            <person name="Sakihama Y."/>
            <person name="Salamov A.A."/>
            <person name="Savidor A."/>
            <person name="Scheuring C.F."/>
            <person name="Smith B.M."/>
            <person name="Sobral B.W."/>
            <person name="Terry A."/>
            <person name="Torto-Alalibo T.A."/>
            <person name="Win J."/>
            <person name="Xu Z."/>
            <person name="Zhang H."/>
            <person name="Grigoriev I.V."/>
            <person name="Rokhsar D.S."/>
            <person name="Boore J.L."/>
        </authorList>
    </citation>
    <scope>NUCLEOTIDE SEQUENCE [LARGE SCALE GENOMIC DNA]</scope>
    <source>
        <strain evidence="2 3">P6497</strain>
    </source>
</reference>
<dbReference type="InParanoid" id="G4YUK3"/>
<evidence type="ECO:0000313" key="2">
    <source>
        <dbReference type="EMBL" id="EGZ24895.1"/>
    </source>
</evidence>
<evidence type="ECO:0000256" key="1">
    <source>
        <dbReference type="SAM" id="MobiDB-lite"/>
    </source>
</evidence>
<dbReference type="EMBL" id="JH159152">
    <property type="protein sequence ID" value="EGZ24895.1"/>
    <property type="molecule type" value="Genomic_DNA"/>
</dbReference>
<dbReference type="KEGG" id="psoj:PHYSODRAFT_325958"/>
<sequence length="209" mass="22397">MPAWVLLLPPASLPSPSDCTAAPECGEHSAAGSPFCSSAIPLRARSTPDVLPRQLANQGARDIFGIVKPRGNTQVGFGLGADGTSAFFAWKTHRQPSHHCPLQASLHLRPAETAHEPEQRGTAARVPPPPQRWALAYQASAVRRAAGSGIIGKSGRSIKRKASGAEKNKKELSRGPSSSRQQQRERVRTRRCERETRGPPASPARLGDL</sequence>
<evidence type="ECO:0000313" key="3">
    <source>
        <dbReference type="Proteomes" id="UP000002640"/>
    </source>
</evidence>
<organism evidence="2 3">
    <name type="scientific">Phytophthora sojae (strain P6497)</name>
    <name type="common">Soybean stem and root rot agent</name>
    <name type="synonym">Phytophthora megasperma f. sp. glycines</name>
    <dbReference type="NCBI Taxonomy" id="1094619"/>
    <lineage>
        <taxon>Eukaryota</taxon>
        <taxon>Sar</taxon>
        <taxon>Stramenopiles</taxon>
        <taxon>Oomycota</taxon>
        <taxon>Peronosporomycetes</taxon>
        <taxon>Peronosporales</taxon>
        <taxon>Peronosporaceae</taxon>
        <taxon>Phytophthora</taxon>
    </lineage>
</organism>
<dbReference type="Proteomes" id="UP000002640">
    <property type="component" value="Unassembled WGS sequence"/>
</dbReference>
<proteinExistence type="predicted"/>
<feature type="region of interest" description="Disordered" evidence="1">
    <location>
        <begin position="152"/>
        <end position="209"/>
    </location>
</feature>
<name>G4YUK3_PHYSP</name>
<dbReference type="GeneID" id="20645346"/>
<accession>G4YUK3</accession>
<dbReference type="RefSeq" id="XP_009520183.1">
    <property type="nucleotide sequence ID" value="XM_009521888.1"/>
</dbReference>
<feature type="compositionally biased region" description="Basic and acidic residues" evidence="1">
    <location>
        <begin position="163"/>
        <end position="173"/>
    </location>
</feature>